<feature type="region of interest" description="Disordered" evidence="1">
    <location>
        <begin position="95"/>
        <end position="115"/>
    </location>
</feature>
<protein>
    <submittedName>
        <fullName evidence="2">Uncharacterized protein</fullName>
    </submittedName>
</protein>
<dbReference type="Proteomes" id="UP000299102">
    <property type="component" value="Unassembled WGS sequence"/>
</dbReference>
<proteinExistence type="predicted"/>
<organism evidence="2 3">
    <name type="scientific">Eumeta variegata</name>
    <name type="common">Bagworm moth</name>
    <name type="synonym">Eumeta japonica</name>
    <dbReference type="NCBI Taxonomy" id="151549"/>
    <lineage>
        <taxon>Eukaryota</taxon>
        <taxon>Metazoa</taxon>
        <taxon>Ecdysozoa</taxon>
        <taxon>Arthropoda</taxon>
        <taxon>Hexapoda</taxon>
        <taxon>Insecta</taxon>
        <taxon>Pterygota</taxon>
        <taxon>Neoptera</taxon>
        <taxon>Endopterygota</taxon>
        <taxon>Lepidoptera</taxon>
        <taxon>Glossata</taxon>
        <taxon>Ditrysia</taxon>
        <taxon>Tineoidea</taxon>
        <taxon>Psychidae</taxon>
        <taxon>Oiketicinae</taxon>
        <taxon>Eumeta</taxon>
    </lineage>
</organism>
<keyword evidence="3" id="KW-1185">Reference proteome</keyword>
<gene>
    <name evidence="2" type="ORF">EVAR_16388_1</name>
</gene>
<evidence type="ECO:0000313" key="3">
    <source>
        <dbReference type="Proteomes" id="UP000299102"/>
    </source>
</evidence>
<reference evidence="2 3" key="1">
    <citation type="journal article" date="2019" name="Commun. Biol.">
        <title>The bagworm genome reveals a unique fibroin gene that provides high tensile strength.</title>
        <authorList>
            <person name="Kono N."/>
            <person name="Nakamura H."/>
            <person name="Ohtoshi R."/>
            <person name="Tomita M."/>
            <person name="Numata K."/>
            <person name="Arakawa K."/>
        </authorList>
    </citation>
    <scope>NUCLEOTIDE SEQUENCE [LARGE SCALE GENOMIC DNA]</scope>
</reference>
<accession>A0A4C1VV75</accession>
<comment type="caution">
    <text evidence="2">The sequence shown here is derived from an EMBL/GenBank/DDBJ whole genome shotgun (WGS) entry which is preliminary data.</text>
</comment>
<evidence type="ECO:0000256" key="1">
    <source>
        <dbReference type="SAM" id="MobiDB-lite"/>
    </source>
</evidence>
<name>A0A4C1VV75_EUMVA</name>
<sequence length="128" mass="14471">MQRHATDDSLLTHGPLAGKQRQLLLGVIVSEVVEFNYPIERVTSKSWLGVAVKNSSKRAARDPIQLLDCRRPRVTAACRVRCTNYTARPNRFTTMTSSECENGRPQSKGEPSRNYFQQYHFETVTGGE</sequence>
<dbReference type="EMBL" id="BGZK01000415">
    <property type="protein sequence ID" value="GBP42292.1"/>
    <property type="molecule type" value="Genomic_DNA"/>
</dbReference>
<dbReference type="AlphaFoldDB" id="A0A4C1VV75"/>
<evidence type="ECO:0000313" key="2">
    <source>
        <dbReference type="EMBL" id="GBP42292.1"/>
    </source>
</evidence>